<protein>
    <submittedName>
        <fullName evidence="2">Uncharacterized protein</fullName>
    </submittedName>
</protein>
<keyword evidence="1" id="KW-0472">Membrane</keyword>
<gene>
    <name evidence="2" type="ORF">DI598_16235</name>
</gene>
<dbReference type="AlphaFoldDB" id="A0A2W5EN89"/>
<organism evidence="2 3">
    <name type="scientific">Pseudopedobacter saltans</name>
    <dbReference type="NCBI Taxonomy" id="151895"/>
    <lineage>
        <taxon>Bacteria</taxon>
        <taxon>Pseudomonadati</taxon>
        <taxon>Bacteroidota</taxon>
        <taxon>Sphingobacteriia</taxon>
        <taxon>Sphingobacteriales</taxon>
        <taxon>Sphingobacteriaceae</taxon>
        <taxon>Pseudopedobacter</taxon>
    </lineage>
</organism>
<feature type="transmembrane region" description="Helical" evidence="1">
    <location>
        <begin position="32"/>
        <end position="52"/>
    </location>
</feature>
<dbReference type="EMBL" id="QFOI01000395">
    <property type="protein sequence ID" value="PZP43027.1"/>
    <property type="molecule type" value="Genomic_DNA"/>
</dbReference>
<accession>A0A2W5EN89</accession>
<keyword evidence="1" id="KW-1133">Transmembrane helix</keyword>
<dbReference type="Proteomes" id="UP000249645">
    <property type="component" value="Unassembled WGS sequence"/>
</dbReference>
<comment type="caution">
    <text evidence="2">The sequence shown here is derived from an EMBL/GenBank/DDBJ whole genome shotgun (WGS) entry which is preliminary data.</text>
</comment>
<proteinExistence type="predicted"/>
<reference evidence="2 3" key="1">
    <citation type="submission" date="2017-11" db="EMBL/GenBank/DDBJ databases">
        <title>Infants hospitalized years apart are colonized by the same room-sourced microbial strains.</title>
        <authorList>
            <person name="Brooks B."/>
            <person name="Olm M.R."/>
            <person name="Firek B.A."/>
            <person name="Baker R."/>
            <person name="Thomas B.C."/>
            <person name="Morowitz M.J."/>
            <person name="Banfield J.F."/>
        </authorList>
    </citation>
    <scope>NUCLEOTIDE SEQUENCE [LARGE SCALE GENOMIC DNA]</scope>
    <source>
        <strain evidence="2">S2_009_000_R2_76</strain>
    </source>
</reference>
<sequence>MLLLWFILIIWAVISSVHHIFSKTTQSDDFFNGILFSLGAAISLIAFSFIVLKKERFYTHMIVNEEGLIYFDKYRFRQSKIIRWQQIVSSPIKNNKNERDIYLRHIFSGSKQIIFWYTQNSKLFLLKENFGGYGPFPFLYANKNTLRNAFIKGVLTYRKDLRIDPKLLRFVVA</sequence>
<evidence type="ECO:0000256" key="1">
    <source>
        <dbReference type="SAM" id="Phobius"/>
    </source>
</evidence>
<evidence type="ECO:0000313" key="2">
    <source>
        <dbReference type="EMBL" id="PZP43027.1"/>
    </source>
</evidence>
<name>A0A2W5EN89_9SPHI</name>
<evidence type="ECO:0000313" key="3">
    <source>
        <dbReference type="Proteomes" id="UP000249645"/>
    </source>
</evidence>
<keyword evidence="1" id="KW-0812">Transmembrane</keyword>